<dbReference type="Gene3D" id="1.10.238.150">
    <property type="entry name" value="Formin, FH3 diaphanous domain"/>
    <property type="match status" value="1"/>
</dbReference>
<dbReference type="InterPro" id="IPR015425">
    <property type="entry name" value="FH2_Formin"/>
</dbReference>
<feature type="region of interest" description="Disordered" evidence="6">
    <location>
        <begin position="978"/>
        <end position="1022"/>
    </location>
</feature>
<feature type="compositionally biased region" description="Basic and acidic residues" evidence="6">
    <location>
        <begin position="1677"/>
        <end position="1689"/>
    </location>
</feature>
<dbReference type="SUPFAM" id="SSF48371">
    <property type="entry name" value="ARM repeat"/>
    <property type="match status" value="1"/>
</dbReference>
<feature type="compositionally biased region" description="Polar residues" evidence="6">
    <location>
        <begin position="620"/>
        <end position="648"/>
    </location>
</feature>
<evidence type="ECO:0000256" key="6">
    <source>
        <dbReference type="SAM" id="MobiDB-lite"/>
    </source>
</evidence>
<dbReference type="GO" id="GO:0031267">
    <property type="term" value="F:small GTPase binding"/>
    <property type="evidence" value="ECO:0007669"/>
    <property type="project" value="InterPro"/>
</dbReference>
<feature type="region of interest" description="Disordered" evidence="6">
    <location>
        <begin position="1100"/>
        <end position="1270"/>
    </location>
</feature>
<feature type="domain" description="GBD/FH3" evidence="7">
    <location>
        <begin position="1"/>
        <end position="494"/>
    </location>
</feature>
<comment type="similarity">
    <text evidence="4">Belongs to the formin homology family. BNI1 subfamily.</text>
</comment>
<dbReference type="EMBL" id="CP064812">
    <property type="protein sequence ID" value="QPG73041.1"/>
    <property type="molecule type" value="Genomic_DNA"/>
</dbReference>
<evidence type="ECO:0000313" key="9">
    <source>
        <dbReference type="EMBL" id="QPG73041.1"/>
    </source>
</evidence>
<reference evidence="9" key="1">
    <citation type="submission" date="2020-10" db="EMBL/GenBank/DDBJ databases">
        <authorList>
            <person name="Roach M.J.R."/>
        </authorList>
    </citation>
    <scope>NUCLEOTIDE SEQUENCE</scope>
    <source>
        <strain evidence="9">CBS 1945</strain>
    </source>
</reference>
<keyword evidence="10" id="KW-1185">Reference proteome</keyword>
<dbReference type="PROSITE" id="PS51232">
    <property type="entry name" value="GBD_FH3"/>
    <property type="match status" value="1"/>
</dbReference>
<dbReference type="GO" id="GO:0003779">
    <property type="term" value="F:actin binding"/>
    <property type="evidence" value="ECO:0007669"/>
    <property type="project" value="InterPro"/>
</dbReference>
<feature type="compositionally biased region" description="Low complexity" evidence="6">
    <location>
        <begin position="1736"/>
        <end position="1746"/>
    </location>
</feature>
<dbReference type="RefSeq" id="XP_038776606.1">
    <property type="nucleotide sequence ID" value="XM_038920678.1"/>
</dbReference>
<feature type="compositionally biased region" description="Low complexity" evidence="6">
    <location>
        <begin position="1820"/>
        <end position="1839"/>
    </location>
</feature>
<dbReference type="GO" id="GO:0043332">
    <property type="term" value="C:mating projection tip"/>
    <property type="evidence" value="ECO:0007669"/>
    <property type="project" value="TreeGrafter"/>
</dbReference>
<dbReference type="KEGG" id="bnn:FOA43_000345"/>
<evidence type="ECO:0000313" key="10">
    <source>
        <dbReference type="Proteomes" id="UP000662931"/>
    </source>
</evidence>
<dbReference type="Proteomes" id="UP000662931">
    <property type="component" value="Chromosome 1"/>
</dbReference>
<dbReference type="PROSITE" id="PS51444">
    <property type="entry name" value="FH2"/>
    <property type="match status" value="1"/>
</dbReference>
<feature type="region of interest" description="Disordered" evidence="6">
    <location>
        <begin position="1723"/>
        <end position="1781"/>
    </location>
</feature>
<dbReference type="FunFam" id="1.20.58.2220:FF:000006">
    <property type="entry name" value="Cytokinesis protein sepA"/>
    <property type="match status" value="1"/>
</dbReference>
<dbReference type="InterPro" id="IPR011989">
    <property type="entry name" value="ARM-like"/>
</dbReference>
<dbReference type="GO" id="GO:0051016">
    <property type="term" value="P:barbed-end actin filament capping"/>
    <property type="evidence" value="ECO:0007669"/>
    <property type="project" value="TreeGrafter"/>
</dbReference>
<feature type="coiled-coil region" evidence="5">
    <location>
        <begin position="390"/>
        <end position="422"/>
    </location>
</feature>
<evidence type="ECO:0000256" key="4">
    <source>
        <dbReference type="ARBA" id="ARBA00037935"/>
    </source>
</evidence>
<feature type="region of interest" description="Disordered" evidence="6">
    <location>
        <begin position="620"/>
        <end position="672"/>
    </location>
</feature>
<evidence type="ECO:0000256" key="3">
    <source>
        <dbReference type="ARBA" id="ARBA00023054"/>
    </source>
</evidence>
<evidence type="ECO:0000256" key="1">
    <source>
        <dbReference type="ARBA" id="ARBA00004266"/>
    </source>
</evidence>
<dbReference type="SMART" id="SM01139">
    <property type="entry name" value="Drf_FH3"/>
    <property type="match status" value="1"/>
</dbReference>
<dbReference type="GO" id="GO:0001411">
    <property type="term" value="C:hyphal tip"/>
    <property type="evidence" value="ECO:0007669"/>
    <property type="project" value="UniProtKB-ARBA"/>
</dbReference>
<comment type="subcellular location">
    <subcellularLocation>
        <location evidence="1">Bud neck</location>
    </subcellularLocation>
    <subcellularLocation>
        <location evidence="2">Cell septum</location>
    </subcellularLocation>
</comment>
<dbReference type="InterPro" id="IPR010473">
    <property type="entry name" value="GTPase-bd"/>
</dbReference>
<dbReference type="InterPro" id="IPR042201">
    <property type="entry name" value="FH2_Formin_sf"/>
</dbReference>
<evidence type="ECO:0000256" key="2">
    <source>
        <dbReference type="ARBA" id="ARBA00004431"/>
    </source>
</evidence>
<feature type="region of interest" description="Disordered" evidence="6">
    <location>
        <begin position="1676"/>
        <end position="1698"/>
    </location>
</feature>
<dbReference type="GO" id="GO:0051017">
    <property type="term" value="P:actin filament bundle assembly"/>
    <property type="evidence" value="ECO:0007669"/>
    <property type="project" value="TreeGrafter"/>
</dbReference>
<protein>
    <submittedName>
        <fullName evidence="9">Uncharacterized protein</fullName>
    </submittedName>
</protein>
<dbReference type="Gene3D" id="6.10.30.50">
    <property type="match status" value="1"/>
</dbReference>
<dbReference type="Pfam" id="PF06367">
    <property type="entry name" value="Drf_FH3"/>
    <property type="match status" value="1"/>
</dbReference>
<dbReference type="PANTHER" id="PTHR47102:SF2">
    <property type="entry name" value="PROTEIN BNI1"/>
    <property type="match status" value="1"/>
</dbReference>
<dbReference type="InterPro" id="IPR010472">
    <property type="entry name" value="FH3_dom"/>
</dbReference>
<feature type="compositionally biased region" description="Low complexity" evidence="6">
    <location>
        <begin position="1225"/>
        <end position="1236"/>
    </location>
</feature>
<feature type="compositionally biased region" description="Low complexity" evidence="6">
    <location>
        <begin position="1148"/>
        <end position="1173"/>
    </location>
</feature>
<feature type="compositionally biased region" description="Pro residues" evidence="6">
    <location>
        <begin position="1237"/>
        <end position="1256"/>
    </location>
</feature>
<feature type="compositionally biased region" description="Acidic residues" evidence="6">
    <location>
        <begin position="1872"/>
        <end position="1885"/>
    </location>
</feature>
<dbReference type="GeneID" id="62193746"/>
<dbReference type="OrthoDB" id="1104827at2759"/>
<gene>
    <name evidence="9" type="ORF">FOA43_000345</name>
</gene>
<dbReference type="GO" id="GO:0000142">
    <property type="term" value="C:cellular bud neck contractile ring"/>
    <property type="evidence" value="ECO:0007669"/>
    <property type="project" value="UniProtKB-ARBA"/>
</dbReference>
<dbReference type="Gene3D" id="1.25.10.10">
    <property type="entry name" value="Leucine-rich Repeat Variant"/>
    <property type="match status" value="1"/>
</dbReference>
<feature type="coiled-coil region" evidence="5">
    <location>
        <begin position="514"/>
        <end position="584"/>
    </location>
</feature>
<organism evidence="9 10">
    <name type="scientific">Eeniella nana</name>
    <name type="common">Yeast</name>
    <name type="synonym">Brettanomyces nanus</name>
    <dbReference type="NCBI Taxonomy" id="13502"/>
    <lineage>
        <taxon>Eukaryota</taxon>
        <taxon>Fungi</taxon>
        <taxon>Dikarya</taxon>
        <taxon>Ascomycota</taxon>
        <taxon>Saccharomycotina</taxon>
        <taxon>Pichiomycetes</taxon>
        <taxon>Pichiales</taxon>
        <taxon>Pichiaceae</taxon>
        <taxon>Brettanomyces</taxon>
    </lineage>
</organism>
<feature type="region of interest" description="Disordered" evidence="6">
    <location>
        <begin position="776"/>
        <end position="799"/>
    </location>
</feature>
<dbReference type="SMART" id="SM01140">
    <property type="entry name" value="Drf_GBD"/>
    <property type="match status" value="1"/>
</dbReference>
<feature type="compositionally biased region" description="Basic residues" evidence="6">
    <location>
        <begin position="1123"/>
        <end position="1135"/>
    </location>
</feature>
<dbReference type="SMART" id="SM00498">
    <property type="entry name" value="FH2"/>
    <property type="match status" value="1"/>
</dbReference>
<feature type="compositionally biased region" description="Basic and acidic residues" evidence="6">
    <location>
        <begin position="776"/>
        <end position="795"/>
    </location>
</feature>
<evidence type="ECO:0000259" key="8">
    <source>
        <dbReference type="PROSITE" id="PS51444"/>
    </source>
</evidence>
<dbReference type="GO" id="GO:0030428">
    <property type="term" value="C:cell septum"/>
    <property type="evidence" value="ECO:0007669"/>
    <property type="project" value="UniProtKB-SubCell"/>
</dbReference>
<dbReference type="GO" id="GO:1903475">
    <property type="term" value="P:mitotic actomyosin contractile ring assembly"/>
    <property type="evidence" value="ECO:0007669"/>
    <property type="project" value="TreeGrafter"/>
</dbReference>
<feature type="region of interest" description="Disordered" evidence="6">
    <location>
        <begin position="1049"/>
        <end position="1087"/>
    </location>
</feature>
<feature type="compositionally biased region" description="Pro residues" evidence="6">
    <location>
        <begin position="1214"/>
        <end position="1224"/>
    </location>
</feature>
<feature type="compositionally biased region" description="Pro residues" evidence="6">
    <location>
        <begin position="1185"/>
        <end position="1194"/>
    </location>
</feature>
<feature type="compositionally biased region" description="Polar residues" evidence="6">
    <location>
        <begin position="992"/>
        <end position="1007"/>
    </location>
</feature>
<dbReference type="Pfam" id="PF06371">
    <property type="entry name" value="Drf_GBD"/>
    <property type="match status" value="1"/>
</dbReference>
<dbReference type="InterPro" id="IPR014768">
    <property type="entry name" value="GBD/FH3_dom"/>
</dbReference>
<feature type="compositionally biased region" description="Polar residues" evidence="6">
    <location>
        <begin position="1067"/>
        <end position="1076"/>
    </location>
</feature>
<sequence length="1885" mass="213695">MNSVKEIEQMFEEVMTSRDFGSLPEKARHQMENYSPDRKWMLIRQHKLAEFKKQKMKQQEEVAFMPPKRYSTMSTSGSSRKSKLLYQQQQQTESLIRHSDPTFYVGQLISNEISLQQLKELDICLSSEEITWTEEFLHQEGALCLCNVLNNLYKTYPTLPKDEEIVKPEQPADNSEHISRKLFTNISEEYAIILEKEMRLFRCIKVIADLTIGIEDLKKSDIFIQSIFGGLFSGKPQIRKWATDIITYFYHKTSYSDTIYKTMSRPMNKNVHFRFIHDLYVESGNLGILDQRSQYILTNRDKIKRYEVWLWGVLRLLQGRGRMGSKVGAYQEFRYSGTVNNTFLAEYALSTLLLINTLIQKSGALAQRTRMRRLFISSGLREIFECFRGLNNAEVNHSIASIEAAEQEDQAELRQMEEFRNDNIEFNDPVSLFVSMWKKNRGSDVGKYLLSIMQNMFVSQSGNLTEADPEQVSRNLKLVDNFINNITMVSGDDDTDMNISINKLIASYHTDELARKAMSEASEAKKRVEEAEAEKDIALQQLNEGSKGVVEDMKKELTERSLILTRLREKLDDRDKEVSELKRKRILDKHQQEMEMREMLLLLHSYQGINGGQVPLASNQSALSVSPSGNAPTPESSIPYSGRSSTVTELEKRLKTRVDKSKMESRRLGSTGVEPSARLRDLRLKMDLLEREARDLENMDFEEFSEQIPEPPVKTGRETDLETLTKLRRKLDLLQKDANKVIKVQGDLAHREDMKLHKVEALDRLTKLQQYMEDLRNTESEDEERSSHMTLDPKYHKPKEHSAQLNQELDTIEGLCQKLKEQLATAGDDPAALSSTYNLLSKFEDKYSKGKKVQPKADYSNSTGSLLSISAKKMDKESMRPFLGELERKVARQAAIGEAGPSHPQENAPKFRLPISAVPLNPAERASQIRNTKQKSMDPLSVSSVPVNAKFTQGVNASTNMSSNADASRDNSGVKILSNHSKQNKVGIPAVSESSGANHSKSYISGRNSHKTSKSSSSAGHFNERSLSAVTDDIDTSFAFDADENEVGVDVRVPSGAHTMTGRESDYTGNDSSKIASQHKVSEKVRHKLNNASISLEYLSSESDEEGDDSTTHTTGPASTPSRYRHHHHHHHHHHDIQPKKTVQVLPSRRSGSSDSSTASSSYSAPLVSAKSSPVKCVVKKEAALPPPPPPPLPSMFTKKVDEESPTAAKISSTPPPPPPPPLPLSLDSSSTRSSPIPAPPPLPTGKPRTPTPSPSPIVETGPFDMLPRPKKKLKQLHWEKLEDTEDSFWANMGSEEMARQLLHNGVFDEIEIIFAAKEAKRIARRKKEEANKITFLKTDISQQFGICLHSFSSLSDKMVVLKILRCDLDVLDKPALLEFLAKPELNDISVNMTKNFEPYSTDWQSGQPQKPDKDPADLARADRIYLELIYNLHHYWRSRMRALNTMLTFEKDYDDLVVKLEKVDLALDRLEKSDTLRRVFDIILIVGNYMNDTSKQAMGFKLSTLQRLNFLKDGKNTLSFLHYVEKIIHKNYPDLEQFVSDLKPTFAASKISIEQTRADCQMFITTVKNIDSSLQNGNLSNPDKFHPEDRFLKVVLRRLPTARSKAELLNDRMKIVLDRFDTVMRYFGEDPGSDEFARNTFFSKFSEFVESFEKASKENREAEERNRLYEISMQRMNDEREKEKKLEQEGGLSKNSDMEKFLEQLRQTGPLRSEPTSAKIREWAKKHSAKSQVGASAAASLPLSPVETDTGMSLGVEDASPVELSSEDKEEENIRNRTHDLLMKLAQQNHTVSPTASNSDLQFRLSDFKLSDRMKRRLQQSSRASSVSSVELDSISRSGSYYTSKSRLDLDSSPVVEEGSESDEFKKESGGEDAEFNDAPESFE</sequence>
<name>A0A875RVN4_EENNA</name>
<accession>A0A875RVN4</accession>
<proteinExistence type="inferred from homology"/>
<evidence type="ECO:0000259" key="7">
    <source>
        <dbReference type="PROSITE" id="PS51232"/>
    </source>
</evidence>
<dbReference type="PANTHER" id="PTHR47102">
    <property type="entry name" value="PROTEIN BNI1"/>
    <property type="match status" value="1"/>
</dbReference>
<dbReference type="Gene3D" id="1.20.58.2220">
    <property type="entry name" value="Formin, FH2 domain"/>
    <property type="match status" value="1"/>
</dbReference>
<dbReference type="GO" id="GO:0000920">
    <property type="term" value="P:septum digestion after cytokinesis"/>
    <property type="evidence" value="ECO:0007669"/>
    <property type="project" value="UniProtKB-ARBA"/>
</dbReference>
<dbReference type="SUPFAM" id="SSF101447">
    <property type="entry name" value="Formin homology 2 domain (FH2 domain)"/>
    <property type="match status" value="1"/>
</dbReference>
<dbReference type="InterPro" id="IPR016024">
    <property type="entry name" value="ARM-type_fold"/>
</dbReference>
<dbReference type="Pfam" id="PF02181">
    <property type="entry name" value="FH2"/>
    <property type="match status" value="1"/>
</dbReference>
<feature type="domain" description="FH2" evidence="8">
    <location>
        <begin position="1264"/>
        <end position="1679"/>
    </location>
</feature>
<keyword evidence="3 5" id="KW-0175">Coiled coil</keyword>
<feature type="compositionally biased region" description="Basic and acidic residues" evidence="6">
    <location>
        <begin position="649"/>
        <end position="667"/>
    </location>
</feature>
<dbReference type="InterPro" id="IPR051661">
    <property type="entry name" value="Actin_filament_regulator"/>
</dbReference>
<evidence type="ECO:0000256" key="5">
    <source>
        <dbReference type="SAM" id="Coils"/>
    </source>
</evidence>
<feature type="region of interest" description="Disordered" evidence="6">
    <location>
        <begin position="1815"/>
        <end position="1885"/>
    </location>
</feature>